<organism evidence="2 3">
    <name type="scientific">Ensete ventricosum</name>
    <name type="common">Abyssinian banana</name>
    <name type="synonym">Musa ensete</name>
    <dbReference type="NCBI Taxonomy" id="4639"/>
    <lineage>
        <taxon>Eukaryota</taxon>
        <taxon>Viridiplantae</taxon>
        <taxon>Streptophyta</taxon>
        <taxon>Embryophyta</taxon>
        <taxon>Tracheophyta</taxon>
        <taxon>Spermatophyta</taxon>
        <taxon>Magnoliopsida</taxon>
        <taxon>Liliopsida</taxon>
        <taxon>Zingiberales</taxon>
        <taxon>Musaceae</taxon>
        <taxon>Ensete</taxon>
    </lineage>
</organism>
<proteinExistence type="predicted"/>
<dbReference type="EMBL" id="AMZH03013008">
    <property type="protein sequence ID" value="RRT49988.1"/>
    <property type="molecule type" value="Genomic_DNA"/>
</dbReference>
<evidence type="ECO:0000313" key="2">
    <source>
        <dbReference type="EMBL" id="RRT49988.1"/>
    </source>
</evidence>
<evidence type="ECO:0000256" key="1">
    <source>
        <dbReference type="SAM" id="MobiDB-lite"/>
    </source>
</evidence>
<comment type="caution">
    <text evidence="2">The sequence shown here is derived from an EMBL/GenBank/DDBJ whole genome shotgun (WGS) entry which is preliminary data.</text>
</comment>
<dbReference type="Proteomes" id="UP000287651">
    <property type="component" value="Unassembled WGS sequence"/>
</dbReference>
<sequence>MHPLRFPNSGTRAKVFIRKIDFKLRVMRSNRVESFYAFLLHFRSEGSEKEGQPSMARPSTKGASHDRLRPGPLQGEATRWGSSRPQASAVAMLPARGARPWARPTVANP</sequence>
<accession>A0A426YE37</accession>
<protein>
    <submittedName>
        <fullName evidence="2">Uncharacterized protein</fullName>
    </submittedName>
</protein>
<feature type="region of interest" description="Disordered" evidence="1">
    <location>
        <begin position="45"/>
        <end position="109"/>
    </location>
</feature>
<dbReference type="AlphaFoldDB" id="A0A426YE37"/>
<reference evidence="2 3" key="1">
    <citation type="journal article" date="2014" name="Agronomy (Basel)">
        <title>A Draft Genome Sequence for Ensete ventricosum, the Drought-Tolerant Tree Against Hunger.</title>
        <authorList>
            <person name="Harrison J."/>
            <person name="Moore K.A."/>
            <person name="Paszkiewicz K."/>
            <person name="Jones T."/>
            <person name="Grant M."/>
            <person name="Ambacheew D."/>
            <person name="Muzemil S."/>
            <person name="Studholme D.J."/>
        </authorList>
    </citation>
    <scope>NUCLEOTIDE SEQUENCE [LARGE SCALE GENOMIC DNA]</scope>
</reference>
<name>A0A426YE37_ENSVE</name>
<gene>
    <name evidence="2" type="ORF">B296_00031286</name>
</gene>
<evidence type="ECO:0000313" key="3">
    <source>
        <dbReference type="Proteomes" id="UP000287651"/>
    </source>
</evidence>